<dbReference type="Pfam" id="PF00644">
    <property type="entry name" value="PARP"/>
    <property type="match status" value="1"/>
</dbReference>
<evidence type="ECO:0000256" key="4">
    <source>
        <dbReference type="ARBA" id="ARBA00022695"/>
    </source>
</evidence>
<dbReference type="AlphaFoldDB" id="A0A3M6VEL5"/>
<feature type="domain" description="PARP alpha-helical" evidence="11">
    <location>
        <begin position="591"/>
        <end position="772"/>
    </location>
</feature>
<reference evidence="13 14" key="1">
    <citation type="submission" date="2018-06" db="EMBL/GenBank/DDBJ databases">
        <title>Comparative genomics of downy mildews reveals potential adaptations to biotrophy.</title>
        <authorList>
            <person name="Fletcher K."/>
            <person name="Klosterman S.J."/>
            <person name="Derevnina L."/>
            <person name="Martin F."/>
            <person name="Koike S."/>
            <person name="Reyes Chin-Wo S."/>
            <person name="Mou B."/>
            <person name="Michelmore R."/>
        </authorList>
    </citation>
    <scope>NUCLEOTIDE SEQUENCE [LARGE SCALE GENOMIC DNA]</scope>
    <source>
        <strain evidence="13 14">R14</strain>
    </source>
</reference>
<feature type="domain" description="WGR" evidence="12">
    <location>
        <begin position="1"/>
        <end position="67"/>
    </location>
</feature>
<dbReference type="InterPro" id="IPR036930">
    <property type="entry name" value="WGR_dom_sf"/>
</dbReference>
<organism evidence="13 14">
    <name type="scientific">Peronospora effusa</name>
    <dbReference type="NCBI Taxonomy" id="542832"/>
    <lineage>
        <taxon>Eukaryota</taxon>
        <taxon>Sar</taxon>
        <taxon>Stramenopiles</taxon>
        <taxon>Oomycota</taxon>
        <taxon>Peronosporomycetes</taxon>
        <taxon>Peronosporales</taxon>
        <taxon>Peronosporaceae</taxon>
        <taxon>Peronospora</taxon>
    </lineage>
</organism>
<evidence type="ECO:0000256" key="5">
    <source>
        <dbReference type="ARBA" id="ARBA00023027"/>
    </source>
</evidence>
<feature type="region of interest" description="Disordered" evidence="9">
    <location>
        <begin position="168"/>
        <end position="189"/>
    </location>
</feature>
<keyword evidence="14" id="KW-1185">Reference proteome</keyword>
<evidence type="ECO:0000256" key="8">
    <source>
        <dbReference type="RuleBase" id="RU362114"/>
    </source>
</evidence>
<evidence type="ECO:0000256" key="7">
    <source>
        <dbReference type="ARBA" id="ARBA00033987"/>
    </source>
</evidence>
<evidence type="ECO:0000313" key="14">
    <source>
        <dbReference type="Proteomes" id="UP000282087"/>
    </source>
</evidence>
<proteinExistence type="predicted"/>
<dbReference type="InterPro" id="IPR050800">
    <property type="entry name" value="ARTD/PARP"/>
</dbReference>
<evidence type="ECO:0000259" key="10">
    <source>
        <dbReference type="PROSITE" id="PS51059"/>
    </source>
</evidence>
<evidence type="ECO:0000256" key="6">
    <source>
        <dbReference type="ARBA" id="ARBA00023242"/>
    </source>
</evidence>
<dbReference type="GO" id="GO:0016779">
    <property type="term" value="F:nucleotidyltransferase activity"/>
    <property type="evidence" value="ECO:0007669"/>
    <property type="project" value="UniProtKB-KW"/>
</dbReference>
<dbReference type="EC" id="2.4.2.-" evidence="8"/>
<feature type="compositionally biased region" description="Basic residues" evidence="9">
    <location>
        <begin position="175"/>
        <end position="185"/>
    </location>
</feature>
<dbReference type="STRING" id="542832.A0A3M6VEL5"/>
<dbReference type="SUPFAM" id="SSF56399">
    <property type="entry name" value="ADP-ribosylation"/>
    <property type="match status" value="1"/>
</dbReference>
<dbReference type="Pfam" id="PF05406">
    <property type="entry name" value="WGR"/>
    <property type="match status" value="2"/>
</dbReference>
<dbReference type="PROSITE" id="PS51059">
    <property type="entry name" value="PARP_CATALYTIC"/>
    <property type="match status" value="1"/>
</dbReference>
<dbReference type="InterPro" id="IPR036616">
    <property type="entry name" value="Poly(ADP-ribose)pol_reg_dom_sf"/>
</dbReference>
<evidence type="ECO:0000256" key="3">
    <source>
        <dbReference type="ARBA" id="ARBA00022679"/>
    </source>
</evidence>
<dbReference type="InterPro" id="IPR012317">
    <property type="entry name" value="Poly(ADP-ribose)pol_cat_dom"/>
</dbReference>
<evidence type="ECO:0000259" key="11">
    <source>
        <dbReference type="PROSITE" id="PS51060"/>
    </source>
</evidence>
<comment type="caution">
    <text evidence="13">The sequence shown here is derived from an EMBL/GenBank/DDBJ whole genome shotgun (WGS) entry which is preliminary data.</text>
</comment>
<evidence type="ECO:0000259" key="12">
    <source>
        <dbReference type="PROSITE" id="PS51977"/>
    </source>
</evidence>
<dbReference type="PANTHER" id="PTHR10459">
    <property type="entry name" value="DNA LIGASE"/>
    <property type="match status" value="1"/>
</dbReference>
<dbReference type="PROSITE" id="PS51977">
    <property type="entry name" value="WGR"/>
    <property type="match status" value="2"/>
</dbReference>
<protein>
    <recommendedName>
        <fullName evidence="8">Poly [ADP-ribose] polymerase</fullName>
        <shortName evidence="8">PARP</shortName>
        <ecNumber evidence="8">2.4.2.-</ecNumber>
    </recommendedName>
</protein>
<keyword evidence="3 8" id="KW-0808">Transferase</keyword>
<evidence type="ECO:0000313" key="13">
    <source>
        <dbReference type="EMBL" id="RMX64643.1"/>
    </source>
</evidence>
<feature type="region of interest" description="Disordered" evidence="9">
    <location>
        <begin position="684"/>
        <end position="705"/>
    </location>
</feature>
<evidence type="ECO:0000256" key="9">
    <source>
        <dbReference type="SAM" id="MobiDB-lite"/>
    </source>
</evidence>
<dbReference type="Proteomes" id="UP000282087">
    <property type="component" value="Unassembled WGS sequence"/>
</dbReference>
<feature type="domain" description="PARP alpha-helical" evidence="11">
    <location>
        <begin position="96"/>
        <end position="253"/>
    </location>
</feature>
<dbReference type="GO" id="GO:0005730">
    <property type="term" value="C:nucleolus"/>
    <property type="evidence" value="ECO:0007669"/>
    <property type="project" value="TreeGrafter"/>
</dbReference>
<evidence type="ECO:0000256" key="1">
    <source>
        <dbReference type="ARBA" id="ARBA00004123"/>
    </source>
</evidence>
<dbReference type="SMART" id="SM00773">
    <property type="entry name" value="WGR"/>
    <property type="match status" value="2"/>
</dbReference>
<feature type="domain" description="WGR" evidence="12">
    <location>
        <begin position="455"/>
        <end position="563"/>
    </location>
</feature>
<accession>A0A3M6VEL5</accession>
<dbReference type="GO" id="GO:0070212">
    <property type="term" value="P:protein poly-ADP-ribosylation"/>
    <property type="evidence" value="ECO:0007669"/>
    <property type="project" value="TreeGrafter"/>
</dbReference>
<dbReference type="GO" id="GO:0006302">
    <property type="term" value="P:double-strand break repair"/>
    <property type="evidence" value="ECO:0007669"/>
    <property type="project" value="TreeGrafter"/>
</dbReference>
<keyword evidence="2 8" id="KW-0328">Glycosyltransferase</keyword>
<dbReference type="SUPFAM" id="SSF142921">
    <property type="entry name" value="WGR domain-like"/>
    <property type="match status" value="2"/>
</dbReference>
<dbReference type="CDD" id="cd01437">
    <property type="entry name" value="parp_like"/>
    <property type="match status" value="1"/>
</dbReference>
<comment type="subcellular location">
    <subcellularLocation>
        <location evidence="1">Nucleus</location>
    </subcellularLocation>
</comment>
<gene>
    <name evidence="13" type="ORF">DD238_005733</name>
</gene>
<keyword evidence="6" id="KW-0539">Nucleus</keyword>
<dbReference type="EMBL" id="QLLG01000297">
    <property type="protein sequence ID" value="RMX64643.1"/>
    <property type="molecule type" value="Genomic_DNA"/>
</dbReference>
<dbReference type="Gene3D" id="1.20.142.10">
    <property type="entry name" value="Poly(ADP-ribose) polymerase, regulatory domain"/>
    <property type="match status" value="3"/>
</dbReference>
<evidence type="ECO:0000256" key="2">
    <source>
        <dbReference type="ARBA" id="ARBA00022676"/>
    </source>
</evidence>
<dbReference type="VEuPathDB" id="FungiDB:DD237_003151"/>
<comment type="catalytic activity">
    <reaction evidence="7">
        <text>NAD(+) + (ADP-D-ribosyl)n-acceptor = nicotinamide + (ADP-D-ribosyl)n+1-acceptor + H(+).</text>
        <dbReference type="EC" id="2.4.2.30"/>
    </reaction>
</comment>
<sequence>MGQLIVDHGVFVVFRKWGRVGAKSPQSQTERFDTLENAERAFQKVFQAKTGNKWPLTTPFIRKKGKYFLVELDDEEAERTMADVRNKVEVKKELVASKLPKEVQNMVQLICDPEVVTREMASLNVDLKRFPLGKLSKTQISQGYNILQRLSTALEEIEELTRTPAVPAKAAKAGSKSRRKGKAKAKGPVAATNRSLSSIRGDLKALSSEFYSLIPHDFGRSLPPVIETMTDLKLKLELLEVLSNLEISQMLQKEEANKLTGPAVHPLDTHYNMLNTKMKPLSKRGKEFKIIEKYGSPCRAMYMHRFINKTNGGSKLSINTILKIARPEEDTHKDVLGSIDNHKLLWHGSRLSNFVGILSQGLRIAPPEAPRNGYQFGKGLYFADALAKSANYCCATSRNPTAVLLLADVALGTPYQIPTGEFLDYKMVKDQHGCDSTHGLGRMAPAENEFETLPDGVVVPAGTLKPVDGHQHLLYNEFIVYRREQVQLRYLVALDFQNLIQNGADYMVFRKWGRVGTKNPQRALERYNTSLEKAQASFMKKFLDKSGNEWPLTEPFKRVEGKYVFVELDEEVQEEGKNEVISEAEKKEEVASTLAETVQNVLKLICDANVIAREVASMNLDLKRLPLGVSYCASCIRDTGRTNAKAARLLVLGKLSKTQIRQGYAILQQLSAAVKEIDELRKTAADSQETASEKPVATRRSTRVKRTTNSHLVQLRRLNNSLKTLSSDFYTLIPHDFGRGLPTSIDSLDKVKLKIDLLEVLANVEISQELEAEKKKNAEKKVGAKLNSLDAQYNLLNIKMEPLLESTDDFKIIEKFLVEEVCAWCSTMVLTHFLMSATDT</sequence>
<dbReference type="InterPro" id="IPR008893">
    <property type="entry name" value="WGR_domain"/>
</dbReference>
<dbReference type="Pfam" id="PF02877">
    <property type="entry name" value="PARP_reg"/>
    <property type="match status" value="2"/>
</dbReference>
<name>A0A3M6VEL5_9STRA</name>
<keyword evidence="5 8" id="KW-0520">NAD</keyword>
<keyword evidence="4" id="KW-0548">Nucleotidyltransferase</keyword>
<dbReference type="PANTHER" id="PTHR10459:SF60">
    <property type="entry name" value="POLY [ADP-RIBOSE] POLYMERASE 2"/>
    <property type="match status" value="1"/>
</dbReference>
<dbReference type="SUPFAM" id="SSF47587">
    <property type="entry name" value="Domain of poly(ADP-ribose) polymerase"/>
    <property type="match status" value="2"/>
</dbReference>
<dbReference type="GO" id="GO:1990404">
    <property type="term" value="F:NAD+-protein mono-ADP-ribosyltransferase activity"/>
    <property type="evidence" value="ECO:0007669"/>
    <property type="project" value="TreeGrafter"/>
</dbReference>
<feature type="domain" description="PARP catalytic" evidence="10">
    <location>
        <begin position="265"/>
        <end position="505"/>
    </location>
</feature>
<dbReference type="PROSITE" id="PS51060">
    <property type="entry name" value="PARP_ALPHA_HD"/>
    <property type="match status" value="2"/>
</dbReference>
<dbReference type="GO" id="GO:0003950">
    <property type="term" value="F:NAD+ poly-ADP-ribosyltransferase activity"/>
    <property type="evidence" value="ECO:0007669"/>
    <property type="project" value="UniProtKB-UniRule"/>
</dbReference>
<dbReference type="InterPro" id="IPR004102">
    <property type="entry name" value="Poly(ADP-ribose)pol_reg_dom"/>
</dbReference>
<dbReference type="Gene3D" id="3.90.228.10">
    <property type="match status" value="1"/>
</dbReference>